<evidence type="ECO:0008006" key="3">
    <source>
        <dbReference type="Google" id="ProtNLM"/>
    </source>
</evidence>
<accession>A0A1M6PCI7</accession>
<gene>
    <name evidence="1" type="ORF">SAMN05444280_1573</name>
</gene>
<dbReference type="PANTHER" id="PTHR37833">
    <property type="entry name" value="LIPOPROTEIN-RELATED"/>
    <property type="match status" value="1"/>
</dbReference>
<reference evidence="1 2" key="1">
    <citation type="submission" date="2016-11" db="EMBL/GenBank/DDBJ databases">
        <authorList>
            <person name="Jaros S."/>
            <person name="Januszkiewicz K."/>
            <person name="Wedrychowicz H."/>
        </authorList>
    </citation>
    <scope>NUCLEOTIDE SEQUENCE [LARGE SCALE GENOMIC DNA]</scope>
    <source>
        <strain evidence="1 2">DSM 27063</strain>
    </source>
</reference>
<protein>
    <recommendedName>
        <fullName evidence="3">DUF1573 domain-containing protein</fullName>
    </recommendedName>
</protein>
<dbReference type="Proteomes" id="UP000184050">
    <property type="component" value="Unassembled WGS sequence"/>
</dbReference>
<dbReference type="PANTHER" id="PTHR37833:SF1">
    <property type="entry name" value="SIGNAL PEPTIDE PROTEIN"/>
    <property type="match status" value="1"/>
</dbReference>
<dbReference type="PROSITE" id="PS51257">
    <property type="entry name" value="PROKAR_LIPOPROTEIN"/>
    <property type="match status" value="1"/>
</dbReference>
<keyword evidence="2" id="KW-1185">Reference proteome</keyword>
<dbReference type="RefSeq" id="WP_073173998.1">
    <property type="nucleotide sequence ID" value="NZ_FQZE01000057.1"/>
</dbReference>
<evidence type="ECO:0000313" key="1">
    <source>
        <dbReference type="EMBL" id="SHK05659.1"/>
    </source>
</evidence>
<sequence>MKNELNSLSTKLLLSLLFFTLLSCRTNQDVKINFKNKNFDFGEINFEDDIVHSFKFLNKGTAPLKIYYVKTTCSCTISTWPKYLIPKDSSGEITVRYNHHYDGSFLEKIIVYHNGKKSGDTLLIKGKIKKPRIDVRFPTDK</sequence>
<evidence type="ECO:0000313" key="2">
    <source>
        <dbReference type="Proteomes" id="UP000184050"/>
    </source>
</evidence>
<dbReference type="Gene3D" id="2.60.40.10">
    <property type="entry name" value="Immunoglobulins"/>
    <property type="match status" value="1"/>
</dbReference>
<organism evidence="1 2">
    <name type="scientific">Tangfeifania diversioriginum</name>
    <dbReference type="NCBI Taxonomy" id="1168035"/>
    <lineage>
        <taxon>Bacteria</taxon>
        <taxon>Pseudomonadati</taxon>
        <taxon>Bacteroidota</taxon>
        <taxon>Bacteroidia</taxon>
        <taxon>Marinilabiliales</taxon>
        <taxon>Prolixibacteraceae</taxon>
        <taxon>Tangfeifania</taxon>
    </lineage>
</organism>
<name>A0A1M6PCI7_9BACT</name>
<dbReference type="InterPro" id="IPR011467">
    <property type="entry name" value="DUF1573"/>
</dbReference>
<proteinExistence type="predicted"/>
<dbReference type="STRING" id="1168035.SAMN05444280_1573"/>
<dbReference type="InterPro" id="IPR013783">
    <property type="entry name" value="Ig-like_fold"/>
</dbReference>
<dbReference type="EMBL" id="FQZE01000057">
    <property type="protein sequence ID" value="SHK05659.1"/>
    <property type="molecule type" value="Genomic_DNA"/>
</dbReference>
<dbReference type="OrthoDB" id="826619at2"/>
<dbReference type="Pfam" id="PF07610">
    <property type="entry name" value="DUF1573"/>
    <property type="match status" value="1"/>
</dbReference>
<dbReference type="AlphaFoldDB" id="A0A1M6PCI7"/>